<evidence type="ECO:0000256" key="1">
    <source>
        <dbReference type="SAM" id="SignalP"/>
    </source>
</evidence>
<reference evidence="2 3" key="1">
    <citation type="journal article" date="2024" name="Chem. Sci.">
        <title>Discovery of megapolipeptins by genome mining of a Burkholderiales bacteria collection.</title>
        <authorList>
            <person name="Paulo B.S."/>
            <person name="Recchia M.J.J."/>
            <person name="Lee S."/>
            <person name="Fergusson C.H."/>
            <person name="Romanowski S.B."/>
            <person name="Hernandez A."/>
            <person name="Krull N."/>
            <person name="Liu D.Y."/>
            <person name="Cavanagh H."/>
            <person name="Bos A."/>
            <person name="Gray C.A."/>
            <person name="Murphy B.T."/>
            <person name="Linington R.G."/>
            <person name="Eustaquio A.S."/>
        </authorList>
    </citation>
    <scope>NUCLEOTIDE SEQUENCE [LARGE SCALE GENOMIC DNA]</scope>
    <source>
        <strain evidence="2 3">RL21-008-BIB-B</strain>
    </source>
</reference>
<evidence type="ECO:0000313" key="3">
    <source>
        <dbReference type="Proteomes" id="UP001629214"/>
    </source>
</evidence>
<accession>A0ABW8Z6T9</accession>
<gene>
    <name evidence="2" type="ORF">PQR63_09555</name>
</gene>
<sequence length="240" mass="26772">MKKQLMIATMAVHGLLGMQSAHAAGAMNVDDAQVLGANKCQLETWGKFNRDGTERWLNPSCNLTGNLEISWGNSWQRDANGMYLSNSQLQGKTVFKEMSANSYGIGMLGGVVRQTDSGDDNNGARQRSWNYYSKLLTSFSFKDDAVLLHTNVGFNRKGKEQTTRLTWGLGNETRLMDRLSFIGEVFGENKGKPGYQAGIRATLVPEHVEMDLTYGNTFGRETQGRYVVLGLRFITPELRR</sequence>
<dbReference type="RefSeq" id="WP_408167621.1">
    <property type="nucleotide sequence ID" value="NZ_JAQQFR010000005.1"/>
</dbReference>
<protein>
    <submittedName>
        <fullName evidence="2">Uncharacterized protein</fullName>
    </submittedName>
</protein>
<organism evidence="2 3">
    <name type="scientific">Herbaspirillum rhizosphaerae</name>
    <dbReference type="NCBI Taxonomy" id="346179"/>
    <lineage>
        <taxon>Bacteria</taxon>
        <taxon>Pseudomonadati</taxon>
        <taxon>Pseudomonadota</taxon>
        <taxon>Betaproteobacteria</taxon>
        <taxon>Burkholderiales</taxon>
        <taxon>Oxalobacteraceae</taxon>
        <taxon>Herbaspirillum</taxon>
    </lineage>
</organism>
<keyword evidence="3" id="KW-1185">Reference proteome</keyword>
<name>A0ABW8Z6T9_9BURK</name>
<comment type="caution">
    <text evidence="2">The sequence shown here is derived from an EMBL/GenBank/DDBJ whole genome shotgun (WGS) entry which is preliminary data.</text>
</comment>
<feature type="signal peptide" evidence="1">
    <location>
        <begin position="1"/>
        <end position="23"/>
    </location>
</feature>
<feature type="chain" id="PRO_5047110601" evidence="1">
    <location>
        <begin position="24"/>
        <end position="240"/>
    </location>
</feature>
<dbReference type="Proteomes" id="UP001629214">
    <property type="component" value="Unassembled WGS sequence"/>
</dbReference>
<keyword evidence="1" id="KW-0732">Signal</keyword>
<dbReference type="EMBL" id="JAQQFR010000005">
    <property type="protein sequence ID" value="MFL9878627.1"/>
    <property type="molecule type" value="Genomic_DNA"/>
</dbReference>
<proteinExistence type="predicted"/>
<evidence type="ECO:0000313" key="2">
    <source>
        <dbReference type="EMBL" id="MFL9878627.1"/>
    </source>
</evidence>